<keyword evidence="3" id="KW-1185">Reference proteome</keyword>
<keyword evidence="1" id="KW-0732">Signal</keyword>
<proteinExistence type="predicted"/>
<evidence type="ECO:0000313" key="3">
    <source>
        <dbReference type="Proteomes" id="UP000238375"/>
    </source>
</evidence>
<sequence>MTSLLTTAFVKSVIALHLLASPTTVLSTDKPATPESFEASAYVNKERKIRLSIDKSAAEAMTVNLRPVGKAATVFTEHVGRRATKARLLLNVDQLPDGLYELELRTASGQLTRRIDLKTPVETVLPQRLLTIR</sequence>
<name>A0A2T0T8L7_9BACT</name>
<organism evidence="2 3">
    <name type="scientific">Spirosoma oryzae</name>
    <dbReference type="NCBI Taxonomy" id="1469603"/>
    <lineage>
        <taxon>Bacteria</taxon>
        <taxon>Pseudomonadati</taxon>
        <taxon>Bacteroidota</taxon>
        <taxon>Cytophagia</taxon>
        <taxon>Cytophagales</taxon>
        <taxon>Cytophagaceae</taxon>
        <taxon>Spirosoma</taxon>
    </lineage>
</organism>
<comment type="caution">
    <text evidence="2">The sequence shown here is derived from an EMBL/GenBank/DDBJ whole genome shotgun (WGS) entry which is preliminary data.</text>
</comment>
<feature type="chain" id="PRO_5015777417" description="Secreted protein (Por secretion system target)" evidence="1">
    <location>
        <begin position="28"/>
        <end position="133"/>
    </location>
</feature>
<protein>
    <recommendedName>
        <fullName evidence="4">Secreted protein (Por secretion system target)</fullName>
    </recommendedName>
</protein>
<accession>A0A2T0T8L7</accession>
<dbReference type="OrthoDB" id="957607at2"/>
<dbReference type="RefSeq" id="WP_106137183.1">
    <property type="nucleotide sequence ID" value="NZ_PVTE01000005.1"/>
</dbReference>
<evidence type="ECO:0000313" key="2">
    <source>
        <dbReference type="EMBL" id="PRY41984.1"/>
    </source>
</evidence>
<gene>
    <name evidence="2" type="ORF">CLV58_105186</name>
</gene>
<evidence type="ECO:0000256" key="1">
    <source>
        <dbReference type="SAM" id="SignalP"/>
    </source>
</evidence>
<reference evidence="2 3" key="1">
    <citation type="submission" date="2018-03" db="EMBL/GenBank/DDBJ databases">
        <title>Genomic Encyclopedia of Archaeal and Bacterial Type Strains, Phase II (KMG-II): from individual species to whole genera.</title>
        <authorList>
            <person name="Goeker M."/>
        </authorList>
    </citation>
    <scope>NUCLEOTIDE SEQUENCE [LARGE SCALE GENOMIC DNA]</scope>
    <source>
        <strain evidence="2 3">DSM 28354</strain>
    </source>
</reference>
<dbReference type="AlphaFoldDB" id="A0A2T0T8L7"/>
<evidence type="ECO:0008006" key="4">
    <source>
        <dbReference type="Google" id="ProtNLM"/>
    </source>
</evidence>
<feature type="signal peptide" evidence="1">
    <location>
        <begin position="1"/>
        <end position="27"/>
    </location>
</feature>
<dbReference type="Proteomes" id="UP000238375">
    <property type="component" value="Unassembled WGS sequence"/>
</dbReference>
<dbReference type="EMBL" id="PVTE01000005">
    <property type="protein sequence ID" value="PRY41984.1"/>
    <property type="molecule type" value="Genomic_DNA"/>
</dbReference>